<reference evidence="2 3" key="1">
    <citation type="journal article" date="2019" name="Microbiol. Resour. Announc.">
        <title>Draft Genome Sequence of the Most Traditional epsilon-Poly-l-Lysine Producer, Streptomyces albulus NBRC14147.</title>
        <authorList>
            <person name="Yamanaka K."/>
            <person name="Hamano Y."/>
        </authorList>
    </citation>
    <scope>NUCLEOTIDE SEQUENCE [LARGE SCALE GENOMIC DNA]</scope>
    <source>
        <strain evidence="2 3">NBRC 14147</strain>
    </source>
</reference>
<accession>A0A059VRJ3</accession>
<name>A0A059VRJ3_STRNR</name>
<dbReference type="InterPro" id="IPR054190">
    <property type="entry name" value="DUF6895"/>
</dbReference>
<organism evidence="2 3">
    <name type="scientific">Streptomyces noursei</name>
    <name type="common">Streptomyces albulus</name>
    <dbReference type="NCBI Taxonomy" id="1971"/>
    <lineage>
        <taxon>Bacteria</taxon>
        <taxon>Bacillati</taxon>
        <taxon>Actinomycetota</taxon>
        <taxon>Actinomycetes</taxon>
        <taxon>Kitasatosporales</taxon>
        <taxon>Streptomycetaceae</taxon>
        <taxon>Streptomyces</taxon>
    </lineage>
</organism>
<evidence type="ECO:0000313" key="3">
    <source>
        <dbReference type="Proteomes" id="UP000288351"/>
    </source>
</evidence>
<protein>
    <recommendedName>
        <fullName evidence="1">DUF6895 domain-containing protein</fullName>
    </recommendedName>
</protein>
<dbReference type="AlphaFoldDB" id="A0A059VRJ3"/>
<feature type="domain" description="DUF6895" evidence="1">
    <location>
        <begin position="22"/>
        <end position="302"/>
    </location>
</feature>
<dbReference type="eggNOG" id="ENOG5033RBY">
    <property type="taxonomic scope" value="Bacteria"/>
</dbReference>
<evidence type="ECO:0000313" key="2">
    <source>
        <dbReference type="EMBL" id="GCB89654.1"/>
    </source>
</evidence>
<evidence type="ECO:0000259" key="1">
    <source>
        <dbReference type="Pfam" id="PF21836"/>
    </source>
</evidence>
<dbReference type="STRING" id="68570.DC74_1523"/>
<dbReference type="Pfam" id="PF21836">
    <property type="entry name" value="DUF6895"/>
    <property type="match status" value="1"/>
</dbReference>
<dbReference type="RefSeq" id="WP_016573989.1">
    <property type="nucleotide sequence ID" value="NZ_BHXC01000006.1"/>
</dbReference>
<dbReference type="EMBL" id="BHXC01000006">
    <property type="protein sequence ID" value="GCB89654.1"/>
    <property type="molecule type" value="Genomic_DNA"/>
</dbReference>
<comment type="caution">
    <text evidence="2">The sequence shown here is derived from an EMBL/GenBank/DDBJ whole genome shotgun (WGS) entry which is preliminary data.</text>
</comment>
<gene>
    <name evidence="2" type="ORF">SALB_02342</name>
</gene>
<sequence>MTVTAASLASPASPALLHRVGDRALSWLDAHRDFFRLTPEDRATGSATIERLKPIGELAINMQVLFREGVAGSRQRTRAGALLDFAWRELLDGGNVLAALQQDEPHSPVPLEVYAPFHELGHRHPGLEAALAVTRRTATWTALEMVPNRRLGVLNAERKIGLAPSADVDQALARTWLGQLPEPWTVQLHIAYDITHTVFHLTNWGEAPDRIPPDVADYLTRYLPAWLDDWADLEHWDLLGELLVVDACLPRPTLDARLWERYAAAQDASGAMPIQHAMPEGDPDLVFDQVHHPTLVAAFASAMATSRALTSTAG</sequence>
<dbReference type="Proteomes" id="UP000288351">
    <property type="component" value="Unassembled WGS sequence"/>
</dbReference>
<proteinExistence type="predicted"/>